<keyword evidence="3" id="KW-0547">Nucleotide-binding</keyword>
<reference evidence="5 6" key="1">
    <citation type="submission" date="2017-02" db="EMBL/GenBank/DDBJ databases">
        <title>Complete genome sequence of Lactobacillus helveticus.</title>
        <authorList>
            <person name="Kim J.F."/>
            <person name="Chung Y."/>
            <person name="Kwak M."/>
        </authorList>
    </citation>
    <scope>NUCLEOTIDE SEQUENCE [LARGE SCALE GENOMIC DNA]</scope>
    <source>
        <strain evidence="5 6">LH5</strain>
    </source>
</reference>
<dbReference type="GO" id="GO:0016887">
    <property type="term" value="F:ATP hydrolysis activity"/>
    <property type="evidence" value="ECO:0007669"/>
    <property type="project" value="InterPro"/>
</dbReference>
<dbReference type="CDD" id="cd03230">
    <property type="entry name" value="ABC_DR_subfamily_A"/>
    <property type="match status" value="1"/>
</dbReference>
<keyword evidence="4 5" id="KW-0067">ATP-binding</keyword>
<dbReference type="SUPFAM" id="SSF52540">
    <property type="entry name" value="P-loop containing nucleoside triphosphate hydrolases"/>
    <property type="match status" value="1"/>
</dbReference>
<name>A0A2R7FHY3_LACHE</name>
<dbReference type="InterPro" id="IPR027417">
    <property type="entry name" value="P-loop_NTPase"/>
</dbReference>
<evidence type="ECO:0000256" key="4">
    <source>
        <dbReference type="ARBA" id="ARBA00022840"/>
    </source>
</evidence>
<dbReference type="InterPro" id="IPR003439">
    <property type="entry name" value="ABC_transporter-like_ATP-bd"/>
</dbReference>
<dbReference type="GeneID" id="99756577"/>
<comment type="similarity">
    <text evidence="1">Belongs to the ABC transporter superfamily.</text>
</comment>
<dbReference type="GO" id="GO:0005524">
    <property type="term" value="F:ATP binding"/>
    <property type="evidence" value="ECO:0007669"/>
    <property type="project" value="UniProtKB-KW"/>
</dbReference>
<evidence type="ECO:0000256" key="3">
    <source>
        <dbReference type="ARBA" id="ARBA00022741"/>
    </source>
</evidence>
<sequence>MTLLSVNNISKTYQKAHKKAVSDISFKVDSGDIVAFLGPNGAGKTTTLKMILNLVSPDEGTIVFDGKNVTSNNLFLLKNTGVLLEGSKNMFWALSPMENFVYWGGQRGLNKKEAEKRGEALLKQFGLLNKKDTSITRLSRGMQQVVGICCAMIAELKLLILDEPTLGLDLNATQIMVKSLKMLSTKGVGILVTTHQMEFAQKVANKILLINHGKLVFSDSVKDSLEKLNEQEVFEVHFSQELTTSEKEGILASCNLTKKADGVYRLSVKPQVSLSHVFKLLSELPINKVQTVTRGLDEIFKHYTGE</sequence>
<dbReference type="SMART" id="SM00382">
    <property type="entry name" value="AAA"/>
    <property type="match status" value="1"/>
</dbReference>
<evidence type="ECO:0000256" key="2">
    <source>
        <dbReference type="ARBA" id="ARBA00022448"/>
    </source>
</evidence>
<gene>
    <name evidence="5" type="primary">skfE</name>
    <name evidence="5" type="ORF">LH5_00400</name>
</gene>
<dbReference type="RefSeq" id="WP_107775336.1">
    <property type="nucleotide sequence ID" value="NZ_CP019581.1"/>
</dbReference>
<keyword evidence="5" id="KW-0378">Hydrolase</keyword>
<dbReference type="PANTHER" id="PTHR42711:SF5">
    <property type="entry name" value="ABC TRANSPORTER ATP-BINDING PROTEIN NATA"/>
    <property type="match status" value="1"/>
</dbReference>
<dbReference type="EMBL" id="CP019581">
    <property type="protein sequence ID" value="AZK90661.1"/>
    <property type="molecule type" value="Genomic_DNA"/>
</dbReference>
<evidence type="ECO:0000313" key="6">
    <source>
        <dbReference type="Proteomes" id="UP000267945"/>
    </source>
</evidence>
<organism evidence="5 6">
    <name type="scientific">Lactobacillus helveticus</name>
    <name type="common">Lactobacillus suntoryeus</name>
    <dbReference type="NCBI Taxonomy" id="1587"/>
    <lineage>
        <taxon>Bacteria</taxon>
        <taxon>Bacillati</taxon>
        <taxon>Bacillota</taxon>
        <taxon>Bacilli</taxon>
        <taxon>Lactobacillales</taxon>
        <taxon>Lactobacillaceae</taxon>
        <taxon>Lactobacillus</taxon>
    </lineage>
</organism>
<keyword evidence="2" id="KW-0813">Transport</keyword>
<accession>A0A2R7FHY3</accession>
<dbReference type="Proteomes" id="UP000267945">
    <property type="component" value="Chromosome"/>
</dbReference>
<dbReference type="Gene3D" id="3.40.50.300">
    <property type="entry name" value="P-loop containing nucleotide triphosphate hydrolases"/>
    <property type="match status" value="1"/>
</dbReference>
<dbReference type="EC" id="3.6.3.25" evidence="5"/>
<dbReference type="InterPro" id="IPR050763">
    <property type="entry name" value="ABC_transporter_ATP-binding"/>
</dbReference>
<evidence type="ECO:0000313" key="5">
    <source>
        <dbReference type="EMBL" id="AZK90661.1"/>
    </source>
</evidence>
<evidence type="ECO:0000256" key="1">
    <source>
        <dbReference type="ARBA" id="ARBA00005417"/>
    </source>
</evidence>
<protein>
    <submittedName>
        <fullName evidence="5">SkfA peptide export ATP-binding protein SkfE</fullName>
        <ecNumber evidence="5">3.6.3.25</ecNumber>
    </submittedName>
</protein>
<dbReference type="AlphaFoldDB" id="A0A2R7FHY3"/>
<dbReference type="PROSITE" id="PS50893">
    <property type="entry name" value="ABC_TRANSPORTER_2"/>
    <property type="match status" value="1"/>
</dbReference>
<dbReference type="PANTHER" id="PTHR42711">
    <property type="entry name" value="ABC TRANSPORTER ATP-BINDING PROTEIN"/>
    <property type="match status" value="1"/>
</dbReference>
<dbReference type="Pfam" id="PF00005">
    <property type="entry name" value="ABC_tran"/>
    <property type="match status" value="1"/>
</dbReference>
<dbReference type="InterPro" id="IPR003593">
    <property type="entry name" value="AAA+_ATPase"/>
</dbReference>
<proteinExistence type="inferred from homology"/>